<name>A0ABV4BGI2_9GAMM</name>
<organism evidence="3 4">
    <name type="scientific">Thioalkalicoccus limnaeus</name>
    <dbReference type="NCBI Taxonomy" id="120681"/>
    <lineage>
        <taxon>Bacteria</taxon>
        <taxon>Pseudomonadati</taxon>
        <taxon>Pseudomonadota</taxon>
        <taxon>Gammaproteobacteria</taxon>
        <taxon>Chromatiales</taxon>
        <taxon>Chromatiaceae</taxon>
        <taxon>Thioalkalicoccus</taxon>
    </lineage>
</organism>
<sequence length="355" mass="40759">MIQYDYRISFNTPAFLGNSEQTGQWRTPPLKALLRQWWRVAFAAGQHASVDVETMRREEGLLFGVAADGREGSRKSRIRIRLDRWDTGKLKTWDRLEQAVVHHPEVEKTRYKVGPHAYLGFGPLDGRHNTRFSEKVNAAIQAGETATLSLAFEETHRKILEQTLWLISHYGTLGGRSRNGWGSLSLTPSNNESPALDGPLESGKSDFLLDWRRALKRDWPHGIGRDERPLIWRTSACDDWKFVMRQLAEIKIGLRTQFKFLNNMRPPHQKPLDRHWLSYPITRHSVRGWGHARLPNSLRFKVRHDGKGKPYGVVVHVPCAPPAAFSPDLAAIEQVWSRVHRFLDDPAHMLTRIPA</sequence>
<reference evidence="3 4" key="1">
    <citation type="submission" date="2024-05" db="EMBL/GenBank/DDBJ databases">
        <title>Genome Sequence and Characterization of the New Strain Purple Sulfur Bacterium of Genus Thioalkalicoccus.</title>
        <authorList>
            <person name="Bryantseva I.A."/>
            <person name="Kyndt J.A."/>
            <person name="Imhoff J.F."/>
        </authorList>
    </citation>
    <scope>NUCLEOTIDE SEQUENCE [LARGE SCALE GENOMIC DNA]</scope>
    <source>
        <strain evidence="3 4">Um2</strain>
    </source>
</reference>
<proteinExistence type="predicted"/>
<keyword evidence="4" id="KW-1185">Reference proteome</keyword>
<evidence type="ECO:0000259" key="2">
    <source>
        <dbReference type="Pfam" id="PF03787"/>
    </source>
</evidence>
<protein>
    <submittedName>
        <fullName evidence="3">RAMP superfamily CRISPR-associated protein</fullName>
    </submittedName>
</protein>
<dbReference type="Pfam" id="PF03787">
    <property type="entry name" value="RAMPs"/>
    <property type="match status" value="1"/>
</dbReference>
<dbReference type="InterPro" id="IPR005537">
    <property type="entry name" value="RAMP_III_fam"/>
</dbReference>
<accession>A0ABV4BGI2</accession>
<dbReference type="Proteomes" id="UP001564408">
    <property type="component" value="Unassembled WGS sequence"/>
</dbReference>
<evidence type="ECO:0000313" key="4">
    <source>
        <dbReference type="Proteomes" id="UP001564408"/>
    </source>
</evidence>
<evidence type="ECO:0000313" key="3">
    <source>
        <dbReference type="EMBL" id="MEY6433637.1"/>
    </source>
</evidence>
<evidence type="ECO:0000256" key="1">
    <source>
        <dbReference type="ARBA" id="ARBA00023118"/>
    </source>
</evidence>
<gene>
    <name evidence="3" type="ORF">ABC977_14620</name>
</gene>
<dbReference type="RefSeq" id="WP_369668024.1">
    <property type="nucleotide sequence ID" value="NZ_JBDKXB010000025.1"/>
</dbReference>
<feature type="domain" description="CRISPR type III-associated protein" evidence="2">
    <location>
        <begin position="30"/>
        <end position="185"/>
    </location>
</feature>
<dbReference type="EMBL" id="JBDKXB010000025">
    <property type="protein sequence ID" value="MEY6433637.1"/>
    <property type="molecule type" value="Genomic_DNA"/>
</dbReference>
<keyword evidence="1" id="KW-0051">Antiviral defense</keyword>
<comment type="caution">
    <text evidence="3">The sequence shown here is derived from an EMBL/GenBank/DDBJ whole genome shotgun (WGS) entry which is preliminary data.</text>
</comment>